<dbReference type="Gene3D" id="1.10.40.30">
    <property type="entry name" value="Fumarase/aspartase (C-terminal domain)"/>
    <property type="match status" value="1"/>
</dbReference>
<comment type="caution">
    <text evidence="9">The sequence shown here is derived from an EMBL/GenBank/DDBJ whole genome shotgun (WGS) entry which is preliminary data.</text>
</comment>
<feature type="domain" description="Argininosuccinate lyase C-terminal" evidence="8">
    <location>
        <begin position="372"/>
        <end position="440"/>
    </location>
</feature>
<gene>
    <name evidence="6" type="primary">argH</name>
    <name evidence="9" type="ORF">FHX46_003608</name>
</gene>
<accession>A0ABX0SVT8</accession>
<keyword evidence="5 6" id="KW-0456">Lyase</keyword>
<evidence type="ECO:0000313" key="9">
    <source>
        <dbReference type="EMBL" id="NIH81078.1"/>
    </source>
</evidence>
<keyword evidence="3 6" id="KW-0055">Arginine biosynthesis</keyword>
<comment type="similarity">
    <text evidence="6">Belongs to the lyase 1 family. Argininosuccinate lyase subfamily.</text>
</comment>
<dbReference type="InterPro" id="IPR029419">
    <property type="entry name" value="Arg_succ_lyase_C"/>
</dbReference>
<dbReference type="Pfam" id="PF14698">
    <property type="entry name" value="ASL_C2"/>
    <property type="match status" value="1"/>
</dbReference>
<evidence type="ECO:0000256" key="4">
    <source>
        <dbReference type="ARBA" id="ARBA00022605"/>
    </source>
</evidence>
<protein>
    <recommendedName>
        <fullName evidence="2 6">Argininosuccinate lyase</fullName>
        <shortName evidence="6">ASAL</shortName>
        <ecNumber evidence="2 6">4.3.2.1</ecNumber>
    </recommendedName>
    <alternativeName>
        <fullName evidence="6">Arginosuccinase</fullName>
    </alternativeName>
</protein>
<evidence type="ECO:0000259" key="8">
    <source>
        <dbReference type="Pfam" id="PF14698"/>
    </source>
</evidence>
<dbReference type="InterPro" id="IPR020557">
    <property type="entry name" value="Fumarate_lyase_CS"/>
</dbReference>
<comment type="catalytic activity">
    <reaction evidence="6">
        <text>2-(N(omega)-L-arginino)succinate = fumarate + L-arginine</text>
        <dbReference type="Rhea" id="RHEA:24020"/>
        <dbReference type="ChEBI" id="CHEBI:29806"/>
        <dbReference type="ChEBI" id="CHEBI:32682"/>
        <dbReference type="ChEBI" id="CHEBI:57472"/>
        <dbReference type="EC" id="4.3.2.1"/>
    </reaction>
</comment>
<keyword evidence="4 6" id="KW-0028">Amino-acid biosynthesis</keyword>
<reference evidence="9 10" key="1">
    <citation type="submission" date="2020-03" db="EMBL/GenBank/DDBJ databases">
        <title>Sequencing the genomes of 1000 actinobacteria strains.</title>
        <authorList>
            <person name="Klenk H.-P."/>
        </authorList>
    </citation>
    <scope>NUCLEOTIDE SEQUENCE [LARGE SCALE GENOMIC DNA]</scope>
    <source>
        <strain evidence="9 10">DSM 45668</strain>
    </source>
</reference>
<dbReference type="HAMAP" id="MF_00006">
    <property type="entry name" value="Arg_succ_lyase"/>
    <property type="match status" value="1"/>
</dbReference>
<proteinExistence type="inferred from homology"/>
<dbReference type="PANTHER" id="PTHR43814:SF1">
    <property type="entry name" value="ARGININOSUCCINATE LYASE"/>
    <property type="match status" value="1"/>
</dbReference>
<dbReference type="InterPro" id="IPR000362">
    <property type="entry name" value="Fumarate_lyase_fam"/>
</dbReference>
<dbReference type="RefSeq" id="WP_167116281.1">
    <property type="nucleotide sequence ID" value="NZ_JAANOU010000001.1"/>
</dbReference>
<evidence type="ECO:0000256" key="2">
    <source>
        <dbReference type="ARBA" id="ARBA00012338"/>
    </source>
</evidence>
<dbReference type="PRINTS" id="PR00145">
    <property type="entry name" value="ARGSUCLYASE"/>
</dbReference>
<feature type="domain" description="Fumarate lyase N-terminal" evidence="7">
    <location>
        <begin position="15"/>
        <end position="309"/>
    </location>
</feature>
<evidence type="ECO:0000256" key="1">
    <source>
        <dbReference type="ARBA" id="ARBA00004941"/>
    </source>
</evidence>
<sequence>MADNGQPGIALWGGRFSSGPAEAMAALSASTHFDWRLAPYDIAGSRAHARVLHQAGLLTGEELAGMLAALDELAADVQSGAFTPTVADEDVHTALERGLIDRAGPELGGKLRAGRSRNDQVATLFRMWLRDAGKRVAAGTLDVVDALVAQARRHPDAILPGRTHLQHAQPVLLAHHLLAHGQSLLRDVSRLRDWDARTAESPYGSGALAGSSLGLDPEAVAAELGFAASVENSIDGTASRDFAAEFAFVLAMLGVHLSRIAEEVIIWNTAEFGYVTLDDAWATGSSIMPQKKNPDVAELTRGKSGRLIGNLTGLLATLKGMPLAYNRDLQEDKEPVFDSVEQLELLFPAIAGMIGTLTFHTGRLAELAPAGFTLATDIAEWLVRQGVPFRLAHEAAGECVRVAEARGVGLDELTDEELAKISPALTPRVRDVLTVEGSVASRDARGGTAPARVAEQLDRLVARVADHRKWIA</sequence>
<keyword evidence="6" id="KW-0963">Cytoplasm</keyword>
<dbReference type="EC" id="4.3.2.1" evidence="2 6"/>
<dbReference type="EMBL" id="JAANOU010000001">
    <property type="protein sequence ID" value="NIH81078.1"/>
    <property type="molecule type" value="Genomic_DNA"/>
</dbReference>
<dbReference type="Gene3D" id="1.20.200.10">
    <property type="entry name" value="Fumarase/aspartase (Central domain)"/>
    <property type="match status" value="1"/>
</dbReference>
<dbReference type="Gene3D" id="1.10.275.10">
    <property type="entry name" value="Fumarase/aspartase (N-terminal domain)"/>
    <property type="match status" value="1"/>
</dbReference>
<dbReference type="PROSITE" id="PS00163">
    <property type="entry name" value="FUMARATE_LYASES"/>
    <property type="match status" value="1"/>
</dbReference>
<evidence type="ECO:0000259" key="7">
    <source>
        <dbReference type="Pfam" id="PF00206"/>
    </source>
</evidence>
<dbReference type="InterPro" id="IPR022761">
    <property type="entry name" value="Fumarate_lyase_N"/>
</dbReference>
<dbReference type="NCBIfam" id="TIGR00838">
    <property type="entry name" value="argH"/>
    <property type="match status" value="1"/>
</dbReference>
<dbReference type="GO" id="GO:0004056">
    <property type="term" value="F:argininosuccinate lyase activity"/>
    <property type="evidence" value="ECO:0007669"/>
    <property type="project" value="UniProtKB-EC"/>
</dbReference>
<dbReference type="CDD" id="cd01359">
    <property type="entry name" value="Argininosuccinate_lyase"/>
    <property type="match status" value="1"/>
</dbReference>
<dbReference type="InterPro" id="IPR008948">
    <property type="entry name" value="L-Aspartase-like"/>
</dbReference>
<dbReference type="Proteomes" id="UP000754495">
    <property type="component" value="Unassembled WGS sequence"/>
</dbReference>
<dbReference type="SUPFAM" id="SSF48557">
    <property type="entry name" value="L-aspartase-like"/>
    <property type="match status" value="1"/>
</dbReference>
<dbReference type="Pfam" id="PF00206">
    <property type="entry name" value="Lyase_1"/>
    <property type="match status" value="1"/>
</dbReference>
<dbReference type="PRINTS" id="PR00149">
    <property type="entry name" value="FUMRATELYASE"/>
</dbReference>
<organism evidence="9 10">
    <name type="scientific">Amycolatopsis viridis</name>
    <dbReference type="NCBI Taxonomy" id="185678"/>
    <lineage>
        <taxon>Bacteria</taxon>
        <taxon>Bacillati</taxon>
        <taxon>Actinomycetota</taxon>
        <taxon>Actinomycetes</taxon>
        <taxon>Pseudonocardiales</taxon>
        <taxon>Pseudonocardiaceae</taxon>
        <taxon>Amycolatopsis</taxon>
    </lineage>
</organism>
<dbReference type="InterPro" id="IPR009049">
    <property type="entry name" value="Argininosuccinate_lyase"/>
</dbReference>
<evidence type="ECO:0000256" key="6">
    <source>
        <dbReference type="HAMAP-Rule" id="MF_00006"/>
    </source>
</evidence>
<comment type="pathway">
    <text evidence="1 6">Amino-acid biosynthesis; L-arginine biosynthesis; L-arginine from L-ornithine and carbamoyl phosphate: step 3/3.</text>
</comment>
<keyword evidence="10" id="KW-1185">Reference proteome</keyword>
<evidence type="ECO:0000256" key="5">
    <source>
        <dbReference type="ARBA" id="ARBA00023239"/>
    </source>
</evidence>
<comment type="subcellular location">
    <subcellularLocation>
        <location evidence="6">Cytoplasm</location>
    </subcellularLocation>
</comment>
<name>A0ABX0SVT8_9PSEU</name>
<evidence type="ECO:0000256" key="3">
    <source>
        <dbReference type="ARBA" id="ARBA00022571"/>
    </source>
</evidence>
<dbReference type="PANTHER" id="PTHR43814">
    <property type="entry name" value="ARGININOSUCCINATE LYASE"/>
    <property type="match status" value="1"/>
</dbReference>
<evidence type="ECO:0000313" key="10">
    <source>
        <dbReference type="Proteomes" id="UP000754495"/>
    </source>
</evidence>
<dbReference type="InterPro" id="IPR024083">
    <property type="entry name" value="Fumarase/histidase_N"/>
</dbReference>